<evidence type="ECO:0000313" key="3">
    <source>
        <dbReference type="Proteomes" id="UP000241010"/>
    </source>
</evidence>
<feature type="chain" id="PRO_5015575562" evidence="1">
    <location>
        <begin position="19"/>
        <end position="98"/>
    </location>
</feature>
<protein>
    <submittedName>
        <fullName evidence="2">Cys/Met metabolism pyridoxal-phosphate-dependent enzyme</fullName>
    </submittedName>
</protein>
<evidence type="ECO:0000256" key="1">
    <source>
        <dbReference type="SAM" id="SignalP"/>
    </source>
</evidence>
<evidence type="ECO:0000313" key="2">
    <source>
        <dbReference type="EMBL" id="PTE17896.1"/>
    </source>
</evidence>
<dbReference type="AlphaFoldDB" id="A0A2T4JJ15"/>
<proteinExistence type="predicted"/>
<organism evidence="2 3">
    <name type="scientific">Cereibacter changlensis JA139</name>
    <dbReference type="NCBI Taxonomy" id="1188249"/>
    <lineage>
        <taxon>Bacteria</taxon>
        <taxon>Pseudomonadati</taxon>
        <taxon>Pseudomonadota</taxon>
        <taxon>Alphaproteobacteria</taxon>
        <taxon>Rhodobacterales</taxon>
        <taxon>Paracoccaceae</taxon>
        <taxon>Cereibacter</taxon>
    </lineage>
</organism>
<keyword evidence="3" id="KW-1185">Reference proteome</keyword>
<keyword evidence="1" id="KW-0732">Signal</keyword>
<accession>A0A2T4JJ15</accession>
<dbReference type="OrthoDB" id="7870353at2"/>
<feature type="signal peptide" evidence="1">
    <location>
        <begin position="1"/>
        <end position="18"/>
    </location>
</feature>
<dbReference type="Proteomes" id="UP000241010">
    <property type="component" value="Unassembled WGS sequence"/>
</dbReference>
<gene>
    <name evidence="2" type="ORF">C5F48_23925</name>
</gene>
<dbReference type="EMBL" id="PZKG01000348">
    <property type="protein sequence ID" value="PTE17896.1"/>
    <property type="molecule type" value="Genomic_DNA"/>
</dbReference>
<name>A0A2T4JJ15_9RHOB</name>
<sequence>MRYRLAFALILAAAPALADPPDDAEPIGPAEALDCVAARYRGEALRLRDDEDGLVQEVRWLTPAGNVLQIELTGPGCRFIEVKGVGQAEARILPGKTP</sequence>
<comment type="caution">
    <text evidence="2">The sequence shown here is derived from an EMBL/GenBank/DDBJ whole genome shotgun (WGS) entry which is preliminary data.</text>
</comment>
<reference evidence="2 3" key="1">
    <citation type="submission" date="2018-03" db="EMBL/GenBank/DDBJ databases">
        <title>Cereibacter changlensis.</title>
        <authorList>
            <person name="Meyer T.E."/>
            <person name="Miller S."/>
            <person name="Lodha T."/>
            <person name="Gandham S."/>
            <person name="Chintalapati S."/>
            <person name="Chintalapati V.R."/>
        </authorList>
    </citation>
    <scope>NUCLEOTIDE SEQUENCE [LARGE SCALE GENOMIC DNA]</scope>
    <source>
        <strain evidence="2 3">JA139</strain>
    </source>
</reference>